<name>A0A8X6YB67_9ARAC</name>
<dbReference type="InterPro" id="IPR004859">
    <property type="entry name" value="Xrn1_N"/>
</dbReference>
<dbReference type="GO" id="GO:0004527">
    <property type="term" value="F:exonuclease activity"/>
    <property type="evidence" value="ECO:0007669"/>
    <property type="project" value="InterPro"/>
</dbReference>
<dbReference type="EMBL" id="BMAV01017332">
    <property type="protein sequence ID" value="GFY68892.1"/>
    <property type="molecule type" value="Genomic_DNA"/>
</dbReference>
<keyword evidence="3" id="KW-1185">Reference proteome</keyword>
<gene>
    <name evidence="2" type="primary">AVEN_261810_1</name>
    <name evidence="2" type="ORF">TNIN_468991</name>
</gene>
<proteinExistence type="predicted"/>
<feature type="domain" description="Xrn1 N-terminal" evidence="1">
    <location>
        <begin position="120"/>
        <end position="190"/>
    </location>
</feature>
<reference evidence="2" key="1">
    <citation type="submission" date="2020-08" db="EMBL/GenBank/DDBJ databases">
        <title>Multicomponent nature underlies the extraordinary mechanical properties of spider dragline silk.</title>
        <authorList>
            <person name="Kono N."/>
            <person name="Nakamura H."/>
            <person name="Mori M."/>
            <person name="Yoshida Y."/>
            <person name="Ohtoshi R."/>
            <person name="Malay A.D."/>
            <person name="Moran D.A.P."/>
            <person name="Tomita M."/>
            <person name="Numata K."/>
            <person name="Arakawa K."/>
        </authorList>
    </citation>
    <scope>NUCLEOTIDE SEQUENCE</scope>
</reference>
<dbReference type="Proteomes" id="UP000886998">
    <property type="component" value="Unassembled WGS sequence"/>
</dbReference>
<dbReference type="Gene3D" id="3.40.50.12390">
    <property type="match status" value="1"/>
</dbReference>
<organism evidence="2 3">
    <name type="scientific">Trichonephila inaurata madagascariensis</name>
    <dbReference type="NCBI Taxonomy" id="2747483"/>
    <lineage>
        <taxon>Eukaryota</taxon>
        <taxon>Metazoa</taxon>
        <taxon>Ecdysozoa</taxon>
        <taxon>Arthropoda</taxon>
        <taxon>Chelicerata</taxon>
        <taxon>Arachnida</taxon>
        <taxon>Araneae</taxon>
        <taxon>Araneomorphae</taxon>
        <taxon>Entelegynae</taxon>
        <taxon>Araneoidea</taxon>
        <taxon>Nephilidae</taxon>
        <taxon>Trichonephila</taxon>
        <taxon>Trichonephila inaurata</taxon>
    </lineage>
</organism>
<dbReference type="AlphaFoldDB" id="A0A8X6YB67"/>
<protein>
    <submittedName>
        <fullName evidence="2">XRN_N domain-containing protein</fullName>
    </submittedName>
</protein>
<dbReference type="GO" id="GO:0003676">
    <property type="term" value="F:nucleic acid binding"/>
    <property type="evidence" value="ECO:0007669"/>
    <property type="project" value="InterPro"/>
</dbReference>
<dbReference type="OrthoDB" id="6419806at2759"/>
<evidence type="ECO:0000313" key="3">
    <source>
        <dbReference type="Proteomes" id="UP000886998"/>
    </source>
</evidence>
<sequence length="393" mass="45726">MGIPNFTKLIDPFYTPSKIPSKYDSILVDAQSFLYIAIDRAIHPVESTDFLQEICKLVWEELYKTLISILDNNKPDFITIILSFDGEGIPMKWPTQKKRRNEINCKGKNLYRFALFGNNTISQSVQTFLLANLKTFYACADAQIIISGSNVPGEGEHKIFYISEKIKNQCQNPIIVSVDHDVFLISLLRIYQYDSIQVYRYKKFYNLNHFVQNILPYPFHRLIVCSFLFGNDFIPSIVGITANNASTIHTIITNLTDSSSPELIATFLMEMEEHLRFDKVPYIEESHIIDFWKTFLWISDYYLHEKFPQRKMINTIFDAFDRNMLITALSNIEYSNNAFIKAQEMYKQLETFNLSAINNVFDKESCQKLNSFWIKNDEAKNGICNVINISKNK</sequence>
<comment type="caution">
    <text evidence="2">The sequence shown here is derived from an EMBL/GenBank/DDBJ whole genome shotgun (WGS) entry which is preliminary data.</text>
</comment>
<dbReference type="Pfam" id="PF03159">
    <property type="entry name" value="XRN_N"/>
    <property type="match status" value="1"/>
</dbReference>
<accession>A0A8X6YB67</accession>
<evidence type="ECO:0000259" key="1">
    <source>
        <dbReference type="Pfam" id="PF03159"/>
    </source>
</evidence>
<evidence type="ECO:0000313" key="2">
    <source>
        <dbReference type="EMBL" id="GFY68892.1"/>
    </source>
</evidence>